<evidence type="ECO:0000313" key="3">
    <source>
        <dbReference type="WBParaSite" id="PSAMB.scaffold1172size35012.g11567.t1"/>
    </source>
</evidence>
<feature type="region of interest" description="Disordered" evidence="1">
    <location>
        <begin position="1"/>
        <end position="20"/>
    </location>
</feature>
<evidence type="ECO:0000313" key="2">
    <source>
        <dbReference type="Proteomes" id="UP000887566"/>
    </source>
</evidence>
<dbReference type="AlphaFoldDB" id="A0A914UQ71"/>
<protein>
    <submittedName>
        <fullName evidence="3">BAH domain-containing protein</fullName>
    </submittedName>
</protein>
<keyword evidence="2" id="KW-1185">Reference proteome</keyword>
<name>A0A914UQ71_9BILA</name>
<accession>A0A914UQ71</accession>
<dbReference type="Proteomes" id="UP000887566">
    <property type="component" value="Unplaced"/>
</dbReference>
<evidence type="ECO:0000256" key="1">
    <source>
        <dbReference type="SAM" id="MobiDB-lite"/>
    </source>
</evidence>
<proteinExistence type="predicted"/>
<reference evidence="3" key="1">
    <citation type="submission" date="2022-11" db="UniProtKB">
        <authorList>
            <consortium name="WormBaseParasite"/>
        </authorList>
    </citation>
    <scope>IDENTIFICATION</scope>
</reference>
<sequence>MRSPPGGSRRNASEDGRESPGIAQCHANGRADAFSGQRGVGRGHLVAGLIVSGWLFGALPTAFPTRIVDFACANSLPLCVNASRRTGGRLTTRKPVSPDAVVSRRLQVVVGRSLRSTSPLVDDGVNQSCIAALGGAFDGGDQRRRERSMPPAGRVVYRVALLIVVGWTSAIGRACGHAERVVRRRMGGRSTVILARSSVGPQAAEGACRRVSGSVHPSPAIPNNDHHRQYTKREQLSIKVSWYYRHTEVPETVYHSLVQERHTEHSNQDASDSELQYIKDPKIRCRELFISDAADFYNVSTLR</sequence>
<dbReference type="WBParaSite" id="PSAMB.scaffold1172size35012.g11567.t1">
    <property type="protein sequence ID" value="PSAMB.scaffold1172size35012.g11567.t1"/>
    <property type="gene ID" value="PSAMB.scaffold1172size35012.g11567"/>
</dbReference>
<organism evidence="2 3">
    <name type="scientific">Plectus sambesii</name>
    <dbReference type="NCBI Taxonomy" id="2011161"/>
    <lineage>
        <taxon>Eukaryota</taxon>
        <taxon>Metazoa</taxon>
        <taxon>Ecdysozoa</taxon>
        <taxon>Nematoda</taxon>
        <taxon>Chromadorea</taxon>
        <taxon>Plectida</taxon>
        <taxon>Plectina</taxon>
        <taxon>Plectoidea</taxon>
        <taxon>Plectidae</taxon>
        <taxon>Plectus</taxon>
    </lineage>
</organism>